<gene>
    <name evidence="1" type="ORF">LKD70_16295</name>
</gene>
<accession>A0ABS8G126</accession>
<dbReference type="EMBL" id="JAJEQX010000042">
    <property type="protein sequence ID" value="MCC2255953.1"/>
    <property type="molecule type" value="Genomic_DNA"/>
</dbReference>
<name>A0ABS8G126_9FIRM</name>
<dbReference type="Proteomes" id="UP001198151">
    <property type="component" value="Unassembled WGS sequence"/>
</dbReference>
<evidence type="ECO:0000313" key="2">
    <source>
        <dbReference type="Proteomes" id="UP001198151"/>
    </source>
</evidence>
<proteinExistence type="predicted"/>
<comment type="caution">
    <text evidence="1">The sequence shown here is derived from an EMBL/GenBank/DDBJ whole genome shotgun (WGS) entry which is preliminary data.</text>
</comment>
<evidence type="ECO:0000313" key="1">
    <source>
        <dbReference type="EMBL" id="MCC2255953.1"/>
    </source>
</evidence>
<reference evidence="1 2" key="1">
    <citation type="submission" date="2021-10" db="EMBL/GenBank/DDBJ databases">
        <title>Anaerobic single-cell dispensing facilitates the cultivation of human gut bacteria.</title>
        <authorList>
            <person name="Afrizal A."/>
        </authorList>
    </citation>
    <scope>NUCLEOTIDE SEQUENCE [LARGE SCALE GENOMIC DNA]</scope>
    <source>
        <strain evidence="1 2">CLA-AA-H200</strain>
    </source>
</reference>
<dbReference type="RefSeq" id="WP_227708934.1">
    <property type="nucleotide sequence ID" value="NZ_JAJEQX010000042.1"/>
</dbReference>
<organism evidence="1 2">
    <name type="scientific">Ruminococcus turbiniformis</name>
    <dbReference type="NCBI Taxonomy" id="2881258"/>
    <lineage>
        <taxon>Bacteria</taxon>
        <taxon>Bacillati</taxon>
        <taxon>Bacillota</taxon>
        <taxon>Clostridia</taxon>
        <taxon>Eubacteriales</taxon>
        <taxon>Oscillospiraceae</taxon>
        <taxon>Ruminococcus</taxon>
    </lineage>
</organism>
<protein>
    <recommendedName>
        <fullName evidence="3">AP2-like integrase N-terminal domain-containing protein</fullName>
    </recommendedName>
</protein>
<sequence length="79" mass="9027">MSKERYATGEHFESGVKGVTWDEGKKKWIVIVNYRGKQYKIMQSSDKDEAIQTMEAADSFILACINTLKEKYSGNSTKK</sequence>
<evidence type="ECO:0008006" key="3">
    <source>
        <dbReference type="Google" id="ProtNLM"/>
    </source>
</evidence>
<keyword evidence="2" id="KW-1185">Reference proteome</keyword>